<dbReference type="EMBL" id="LAZR01053671">
    <property type="protein sequence ID" value="KKK80241.1"/>
    <property type="molecule type" value="Genomic_DNA"/>
</dbReference>
<gene>
    <name evidence="3" type="ORF">LCGC14_2825430</name>
</gene>
<dbReference type="Pfam" id="PF00248">
    <property type="entry name" value="Aldo_ket_red"/>
    <property type="match status" value="1"/>
</dbReference>
<dbReference type="AlphaFoldDB" id="A0A0F9B6U6"/>
<protein>
    <recommendedName>
        <fullName evidence="2">NADP-dependent oxidoreductase domain-containing protein</fullName>
    </recommendedName>
</protein>
<dbReference type="PANTHER" id="PTHR43364:SF4">
    <property type="entry name" value="NAD(P)-LINKED OXIDOREDUCTASE SUPERFAMILY PROTEIN"/>
    <property type="match status" value="1"/>
</dbReference>
<feature type="non-terminal residue" evidence="3">
    <location>
        <position position="1"/>
    </location>
</feature>
<dbReference type="Gene3D" id="3.20.20.100">
    <property type="entry name" value="NADP-dependent oxidoreductase domain"/>
    <property type="match status" value="1"/>
</dbReference>
<evidence type="ECO:0000259" key="2">
    <source>
        <dbReference type="Pfam" id="PF00248"/>
    </source>
</evidence>
<keyword evidence="1" id="KW-0560">Oxidoreductase</keyword>
<dbReference type="GO" id="GO:0016491">
    <property type="term" value="F:oxidoreductase activity"/>
    <property type="evidence" value="ECO:0007669"/>
    <property type="project" value="UniProtKB-KW"/>
</dbReference>
<accession>A0A0F9B6U6</accession>
<dbReference type="SUPFAM" id="SSF51430">
    <property type="entry name" value="NAD(P)-linked oxidoreductase"/>
    <property type="match status" value="1"/>
</dbReference>
<dbReference type="InterPro" id="IPR023210">
    <property type="entry name" value="NADP_OxRdtase_dom"/>
</dbReference>
<name>A0A0F9B6U6_9ZZZZ</name>
<reference evidence="3" key="1">
    <citation type="journal article" date="2015" name="Nature">
        <title>Complex archaea that bridge the gap between prokaryotes and eukaryotes.</title>
        <authorList>
            <person name="Spang A."/>
            <person name="Saw J.H."/>
            <person name="Jorgensen S.L."/>
            <person name="Zaremba-Niedzwiedzka K."/>
            <person name="Martijn J."/>
            <person name="Lind A.E."/>
            <person name="van Eijk R."/>
            <person name="Schleper C."/>
            <person name="Guy L."/>
            <person name="Ettema T.J."/>
        </authorList>
    </citation>
    <scope>NUCLEOTIDE SEQUENCE</scope>
</reference>
<proteinExistence type="predicted"/>
<evidence type="ECO:0000256" key="1">
    <source>
        <dbReference type="ARBA" id="ARBA00023002"/>
    </source>
</evidence>
<dbReference type="InterPro" id="IPR050523">
    <property type="entry name" value="AKR_Detox_Biosynth"/>
</dbReference>
<dbReference type="PANTHER" id="PTHR43364">
    <property type="entry name" value="NADH-SPECIFIC METHYLGLYOXAL REDUCTASE-RELATED"/>
    <property type="match status" value="1"/>
</dbReference>
<organism evidence="3">
    <name type="scientific">marine sediment metagenome</name>
    <dbReference type="NCBI Taxonomy" id="412755"/>
    <lineage>
        <taxon>unclassified sequences</taxon>
        <taxon>metagenomes</taxon>
        <taxon>ecological metagenomes</taxon>
    </lineage>
</organism>
<evidence type="ECO:0000313" key="3">
    <source>
        <dbReference type="EMBL" id="KKK80241.1"/>
    </source>
</evidence>
<comment type="caution">
    <text evidence="3">The sequence shown here is derived from an EMBL/GenBank/DDBJ whole genome shotgun (WGS) entry which is preliminary data.</text>
</comment>
<feature type="domain" description="NADP-dependent oxidoreductase" evidence="2">
    <location>
        <begin position="2"/>
        <end position="141"/>
    </location>
</feature>
<dbReference type="InterPro" id="IPR036812">
    <property type="entry name" value="NAD(P)_OxRdtase_dom_sf"/>
</dbReference>
<sequence length="165" mass="18180">AYSLLSRAIEYKMLPFCAAQGIGVIGYSPLQQGLISDKFVDIDTLPSGRRRTRHFNSTKVKGSRHGGQGAEAEMKKALVEIRDLSRALGRPTSQVALMWSLANPLVTCVLVGCRNLIQLEANAAAAEEPLDQDTLKRLNEITAPLKDKLGSSFDYYESPENDRTR</sequence>